<evidence type="ECO:0000313" key="4">
    <source>
        <dbReference type="Proteomes" id="UP001468095"/>
    </source>
</evidence>
<keyword evidence="4" id="KW-1185">Reference proteome</keyword>
<evidence type="ECO:0000313" key="2">
    <source>
        <dbReference type="EMBL" id="VXC60719.1"/>
    </source>
</evidence>
<name>A0AAX3JCA3_9GAMM</name>
<dbReference type="Proteomes" id="UP001468095">
    <property type="component" value="Unassembled WGS sequence"/>
</dbReference>
<dbReference type="RefSeq" id="WP_008926981.1">
    <property type="nucleotide sequence ID" value="NZ_JBCGBG010000011.1"/>
</dbReference>
<gene>
    <name evidence="1" type="ORF">AABB92_22685</name>
    <name evidence="2" type="ORF">PANT111_560100</name>
</gene>
<dbReference type="EMBL" id="CABWMH010000052">
    <property type="protein sequence ID" value="VXC60719.1"/>
    <property type="molecule type" value="Genomic_DNA"/>
</dbReference>
<protein>
    <submittedName>
        <fullName evidence="1">Phage tail protein</fullName>
    </submittedName>
    <submittedName>
        <fullName evidence="2">Tail fiber structure or assembly</fullName>
    </submittedName>
</protein>
<proteinExistence type="predicted"/>
<dbReference type="Proteomes" id="UP000433737">
    <property type="component" value="Unassembled WGS sequence"/>
</dbReference>
<comment type="caution">
    <text evidence="2">The sequence shown here is derived from an EMBL/GenBank/DDBJ whole genome shotgun (WGS) entry which is preliminary data.</text>
</comment>
<dbReference type="EMBL" id="JBCGBG010000011">
    <property type="protein sequence ID" value="MEL7698447.1"/>
    <property type="molecule type" value="Genomic_DNA"/>
</dbReference>
<evidence type="ECO:0000313" key="1">
    <source>
        <dbReference type="EMBL" id="MEL7698447.1"/>
    </source>
</evidence>
<evidence type="ECO:0000313" key="3">
    <source>
        <dbReference type="Proteomes" id="UP000433737"/>
    </source>
</evidence>
<reference evidence="1 4" key="2">
    <citation type="submission" date="2024-04" db="EMBL/GenBank/DDBJ databases">
        <authorList>
            <person name="Suleimanova A.D."/>
            <person name="Pudova D.S."/>
            <person name="Shagimardanova E.I."/>
            <person name="Sharipova M.R."/>
        </authorList>
    </citation>
    <scope>NUCLEOTIDE SEQUENCE [LARGE SCALE GENOMIC DNA]</scope>
    <source>
        <strain evidence="1 4">3.1</strain>
    </source>
</reference>
<accession>A0AAX3JCA3</accession>
<organism evidence="2 3">
    <name type="scientific">Pantoea brenneri</name>
    <dbReference type="NCBI Taxonomy" id="472694"/>
    <lineage>
        <taxon>Bacteria</taxon>
        <taxon>Pseudomonadati</taxon>
        <taxon>Pseudomonadota</taxon>
        <taxon>Gammaproteobacteria</taxon>
        <taxon>Enterobacterales</taxon>
        <taxon>Erwiniaceae</taxon>
        <taxon>Pantoea</taxon>
    </lineage>
</organism>
<dbReference type="AlphaFoldDB" id="A0AAX3JCA3"/>
<sequence length="147" mass="16013">MADTISVSSKLFKAKLLDYYYIRRAESSIGKGSRFQMVKAYWGKSTLVSSNAAGGWNIADIPSTFSNDNLTGKFTETPLVLTSTGADISITIQLDEAILPEGKAYDLNTLTLVDADGNAFAVLCLQQDTVFRGKAYRLIVTIEQKTA</sequence>
<reference evidence="2 3" key="1">
    <citation type="submission" date="2019-10" db="EMBL/GenBank/DDBJ databases">
        <authorList>
            <person name="Karimi E."/>
        </authorList>
    </citation>
    <scope>NUCLEOTIDE SEQUENCE [LARGE SCALE GENOMIC DNA]</scope>
    <source>
        <strain evidence="2">Pantoea sp. 111</strain>
    </source>
</reference>